<feature type="region of interest" description="Disordered" evidence="1">
    <location>
        <begin position="417"/>
        <end position="440"/>
    </location>
</feature>
<dbReference type="OrthoDB" id="5572813at2759"/>
<feature type="compositionally biased region" description="Polar residues" evidence="1">
    <location>
        <begin position="417"/>
        <end position="429"/>
    </location>
</feature>
<feature type="compositionally biased region" description="Low complexity" evidence="1">
    <location>
        <begin position="707"/>
        <end position="723"/>
    </location>
</feature>
<accession>A0A9W8GAA6</accession>
<feature type="compositionally biased region" description="Polar residues" evidence="1">
    <location>
        <begin position="653"/>
        <end position="673"/>
    </location>
</feature>
<name>A0A9W8GAA6_9FUNG</name>
<evidence type="ECO:0000313" key="3">
    <source>
        <dbReference type="Proteomes" id="UP001151518"/>
    </source>
</evidence>
<evidence type="ECO:0000313" key="2">
    <source>
        <dbReference type="EMBL" id="KAJ2678144.1"/>
    </source>
</evidence>
<feature type="compositionally biased region" description="Polar residues" evidence="1">
    <location>
        <begin position="259"/>
        <end position="279"/>
    </location>
</feature>
<gene>
    <name evidence="2" type="ORF">GGI25_002648</name>
</gene>
<reference evidence="2" key="1">
    <citation type="submission" date="2022-07" db="EMBL/GenBank/DDBJ databases">
        <title>Phylogenomic reconstructions and comparative analyses of Kickxellomycotina fungi.</title>
        <authorList>
            <person name="Reynolds N.K."/>
            <person name="Stajich J.E."/>
            <person name="Barry K."/>
            <person name="Grigoriev I.V."/>
            <person name="Crous P."/>
            <person name="Smith M.E."/>
        </authorList>
    </citation>
    <scope>NUCLEOTIDE SEQUENCE</scope>
    <source>
        <strain evidence="2">NRRL 3115</strain>
    </source>
</reference>
<feature type="region of interest" description="Disordered" evidence="1">
    <location>
        <begin position="1044"/>
        <end position="1076"/>
    </location>
</feature>
<feature type="compositionally biased region" description="Low complexity" evidence="1">
    <location>
        <begin position="529"/>
        <end position="541"/>
    </location>
</feature>
<feature type="region of interest" description="Disordered" evidence="1">
    <location>
        <begin position="233"/>
        <end position="286"/>
    </location>
</feature>
<dbReference type="AlphaFoldDB" id="A0A9W8GAA6"/>
<comment type="caution">
    <text evidence="2">The sequence shown here is derived from an EMBL/GenBank/DDBJ whole genome shotgun (WGS) entry which is preliminary data.</text>
</comment>
<feature type="region of interest" description="Disordered" evidence="1">
    <location>
        <begin position="529"/>
        <end position="562"/>
    </location>
</feature>
<proteinExistence type="predicted"/>
<protein>
    <submittedName>
        <fullName evidence="2">Uncharacterized protein</fullName>
    </submittedName>
</protein>
<feature type="compositionally biased region" description="Low complexity" evidence="1">
    <location>
        <begin position="629"/>
        <end position="642"/>
    </location>
</feature>
<dbReference type="EMBL" id="JANBTW010000024">
    <property type="protein sequence ID" value="KAJ2678144.1"/>
    <property type="molecule type" value="Genomic_DNA"/>
</dbReference>
<feature type="compositionally biased region" description="Polar residues" evidence="1">
    <location>
        <begin position="1044"/>
        <end position="1057"/>
    </location>
</feature>
<feature type="region of interest" description="Disordered" evidence="1">
    <location>
        <begin position="821"/>
        <end position="852"/>
    </location>
</feature>
<evidence type="ECO:0000256" key="1">
    <source>
        <dbReference type="SAM" id="MobiDB-lite"/>
    </source>
</evidence>
<feature type="region of interest" description="Disordered" evidence="1">
    <location>
        <begin position="629"/>
        <end position="679"/>
    </location>
</feature>
<dbReference type="Proteomes" id="UP001151518">
    <property type="component" value="Unassembled WGS sequence"/>
</dbReference>
<feature type="region of interest" description="Disordered" evidence="1">
    <location>
        <begin position="1"/>
        <end position="122"/>
    </location>
</feature>
<organism evidence="2 3">
    <name type="scientific">Coemansia spiralis</name>
    <dbReference type="NCBI Taxonomy" id="417178"/>
    <lineage>
        <taxon>Eukaryota</taxon>
        <taxon>Fungi</taxon>
        <taxon>Fungi incertae sedis</taxon>
        <taxon>Zoopagomycota</taxon>
        <taxon>Kickxellomycotina</taxon>
        <taxon>Kickxellomycetes</taxon>
        <taxon>Kickxellales</taxon>
        <taxon>Kickxellaceae</taxon>
        <taxon>Coemansia</taxon>
    </lineage>
</organism>
<feature type="region of interest" description="Disordered" evidence="1">
    <location>
        <begin position="707"/>
        <end position="745"/>
    </location>
</feature>
<feature type="compositionally biased region" description="Polar residues" evidence="1">
    <location>
        <begin position="16"/>
        <end position="50"/>
    </location>
</feature>
<feature type="compositionally biased region" description="Low complexity" evidence="1">
    <location>
        <begin position="51"/>
        <end position="68"/>
    </location>
</feature>
<sequence length="1127" mass="121428">MSKRESIERLPPPPSQFNYTSESALDLSSRTARPWTSQNNSKQNQASTYSYHQQQYQQQQHLQQQQLLNSTRSNGLLGRMFRKGPPKNPKLNPIGISSKEYFSSDSPPSAPIPTSPADNYVSPKSVKLTRKLSALSSSLSQSASPPSASASVSAATTDTAQSLTPMSATTPGFLLPSVTASSYDGILEPNSNMTAASTHPLRISPFTPPASAENQRIYLHRQSLSEHHSASAFNVTQNQPRHPTKLNLDSLCTGMDMPVNTSHTSSNSEAFSPRSTKAAISSGMHPSEAPQLSLACVTHSVEAQVPHSALLSGFETTDKSQVPDERKRRGSLWRAKLGFTNIRRPESRRQRHQSYDSNAVDIAAHPRMYAESPLVSVPSAAPTIPRGQDYGFRSSQPSLEALLGVPDDASHLRSTVSAASIGHSDSSGAPESAQADIESEVMSSVSNLGTIDREFLLTIQRNSALEARRQRRRETRRNTMSFLGSADKIALSNTHSSSDAALTDGAVPETLSQRMMHLDSLPALPLSAAATSSSSASHDPPGLLLQDMDKNGEGHARDKGLPIQQICRPKTADIRTVCQNTSAVGNSVCRNSSRRNSHTISTSANNIRSAGRLSFSVTPGKVALKAFGSSSLESSNEQSVPSPESPKKLRPASSDSLTYTEALVTDSSRPSSSEGDKRWRASGTFHQKALSEMGGIASLDSTSQTVLTTSKSSTPSLSLGNSSVVKTKVTQPATRNPKSPSKKAYYDSGIHTAHTSDIADDDITMTVPPVPPLPLNVLSRNLKPSSMQATKSSNATLDSTVVADCESPRYTLSTRKYRKPISTTPPFLQNYNHGSPNGHTNTRPFDSMATEYTSGANTDSLAASIKQCSPPQPLHESHQSKNSWDDDDVQAAILYQYRIVPASSGDAIIADNNNNTATSIFSSESRRLRKSQAARADQLPFYPQSLSNATFARKFSHPDAQLQSLSNLPQSPVNSPDIMSKSASNLTLRMSIDSNKAGSSNSNSGHNVGYSHRHGIGRLFSVSPSSRKVLQPKHLFGQNIHLPTGNNGLPTASSHQPLQRDTDQIHPPTSPTVSSLVDDPLARRRIRDQLASSKAFDRLLEEDDEFTMAISLTPTVAGISQTSTPFK</sequence>
<feature type="compositionally biased region" description="Polar residues" evidence="1">
    <location>
        <begin position="724"/>
        <end position="739"/>
    </location>
</feature>
<feature type="compositionally biased region" description="Basic and acidic residues" evidence="1">
    <location>
        <begin position="547"/>
        <end position="560"/>
    </location>
</feature>